<comment type="similarity">
    <text evidence="2 11">Belongs to the ATPase A chain family.</text>
</comment>
<feature type="transmembrane region" description="Helical" evidence="11">
    <location>
        <begin position="179"/>
        <end position="204"/>
    </location>
</feature>
<evidence type="ECO:0000313" key="13">
    <source>
        <dbReference type="Proteomes" id="UP000178774"/>
    </source>
</evidence>
<evidence type="ECO:0000256" key="11">
    <source>
        <dbReference type="HAMAP-Rule" id="MF_01393"/>
    </source>
</evidence>
<dbReference type="HAMAP" id="MF_01393">
    <property type="entry name" value="ATP_synth_a_bact"/>
    <property type="match status" value="1"/>
</dbReference>
<dbReference type="AlphaFoldDB" id="A0A1G2HW55"/>
<keyword evidence="4 11" id="KW-0138">CF(0)</keyword>
<dbReference type="PANTHER" id="PTHR42823:SF3">
    <property type="entry name" value="ATP SYNTHASE SUBUNIT A, CHLOROPLASTIC"/>
    <property type="match status" value="1"/>
</dbReference>
<dbReference type="PROSITE" id="PS00449">
    <property type="entry name" value="ATPASE_A"/>
    <property type="match status" value="1"/>
</dbReference>
<keyword evidence="11" id="KW-1003">Cell membrane</keyword>
<organism evidence="12 13">
    <name type="scientific">Candidatus Staskawiczbacteria bacterium RIFCSPHIGHO2_01_FULL_41_41</name>
    <dbReference type="NCBI Taxonomy" id="1802203"/>
    <lineage>
        <taxon>Bacteria</taxon>
        <taxon>Candidatus Staskawicziibacteriota</taxon>
    </lineage>
</organism>
<dbReference type="CDD" id="cd00310">
    <property type="entry name" value="ATP-synt_Fo_a_6"/>
    <property type="match status" value="1"/>
</dbReference>
<dbReference type="GO" id="GO:0005886">
    <property type="term" value="C:plasma membrane"/>
    <property type="evidence" value="ECO:0007669"/>
    <property type="project" value="UniProtKB-SubCell"/>
</dbReference>
<comment type="subcellular location">
    <subcellularLocation>
        <location evidence="11">Cell membrane</location>
        <topology evidence="11">Multi-pass membrane protein</topology>
    </subcellularLocation>
    <subcellularLocation>
        <location evidence="1">Membrane</location>
        <topology evidence="1">Multi-pass membrane protein</topology>
    </subcellularLocation>
</comment>
<dbReference type="Gene3D" id="1.20.120.220">
    <property type="entry name" value="ATP synthase, F0 complex, subunit A"/>
    <property type="match status" value="1"/>
</dbReference>
<dbReference type="Pfam" id="PF00119">
    <property type="entry name" value="ATP-synt_A"/>
    <property type="match status" value="1"/>
</dbReference>
<dbReference type="SUPFAM" id="SSF81336">
    <property type="entry name" value="F1F0 ATP synthase subunit A"/>
    <property type="match status" value="1"/>
</dbReference>
<keyword evidence="9 11" id="KW-0472">Membrane</keyword>
<feature type="transmembrane region" description="Helical" evidence="11">
    <location>
        <begin position="210"/>
        <end position="228"/>
    </location>
</feature>
<accession>A0A1G2HW55</accession>
<comment type="caution">
    <text evidence="12">The sequence shown here is derived from an EMBL/GenBank/DDBJ whole genome shotgun (WGS) entry which is preliminary data.</text>
</comment>
<keyword evidence="10 11" id="KW-0066">ATP synthesis</keyword>
<dbReference type="InterPro" id="IPR035908">
    <property type="entry name" value="F0_ATP_A_sf"/>
</dbReference>
<dbReference type="GO" id="GO:0045259">
    <property type="term" value="C:proton-transporting ATP synthase complex"/>
    <property type="evidence" value="ECO:0007669"/>
    <property type="project" value="UniProtKB-KW"/>
</dbReference>
<keyword evidence="3 11" id="KW-0813">Transport</keyword>
<evidence type="ECO:0000256" key="2">
    <source>
        <dbReference type="ARBA" id="ARBA00006810"/>
    </source>
</evidence>
<keyword evidence="8 11" id="KW-0406">Ion transport</keyword>
<evidence type="ECO:0000256" key="5">
    <source>
        <dbReference type="ARBA" id="ARBA00022692"/>
    </source>
</evidence>
<dbReference type="InterPro" id="IPR023011">
    <property type="entry name" value="ATP_synth_F0_asu_AS"/>
</dbReference>
<reference evidence="12 13" key="1">
    <citation type="journal article" date="2016" name="Nat. Commun.">
        <title>Thousands of microbial genomes shed light on interconnected biogeochemical processes in an aquifer system.</title>
        <authorList>
            <person name="Anantharaman K."/>
            <person name="Brown C.T."/>
            <person name="Hug L.A."/>
            <person name="Sharon I."/>
            <person name="Castelle C.J."/>
            <person name="Probst A.J."/>
            <person name="Thomas B.C."/>
            <person name="Singh A."/>
            <person name="Wilkins M.J."/>
            <person name="Karaoz U."/>
            <person name="Brodie E.L."/>
            <person name="Williams K.H."/>
            <person name="Hubbard S.S."/>
            <person name="Banfield J.F."/>
        </authorList>
    </citation>
    <scope>NUCLEOTIDE SEQUENCE [LARGE SCALE GENOMIC DNA]</scope>
</reference>
<dbReference type="EMBL" id="MHOP01000002">
    <property type="protein sequence ID" value="OGZ66693.1"/>
    <property type="molecule type" value="Genomic_DNA"/>
</dbReference>
<dbReference type="GO" id="GO:0046933">
    <property type="term" value="F:proton-transporting ATP synthase activity, rotational mechanism"/>
    <property type="evidence" value="ECO:0007669"/>
    <property type="project" value="UniProtKB-UniRule"/>
</dbReference>
<evidence type="ECO:0000256" key="1">
    <source>
        <dbReference type="ARBA" id="ARBA00004141"/>
    </source>
</evidence>
<keyword evidence="5 11" id="KW-0812">Transmembrane</keyword>
<keyword evidence="6 11" id="KW-0375">Hydrogen ion transport</keyword>
<evidence type="ECO:0000256" key="8">
    <source>
        <dbReference type="ARBA" id="ARBA00023065"/>
    </source>
</evidence>
<protein>
    <recommendedName>
        <fullName evidence="11">ATP synthase subunit a</fullName>
    </recommendedName>
    <alternativeName>
        <fullName evidence="11">ATP synthase F0 sector subunit a</fullName>
    </alternativeName>
    <alternativeName>
        <fullName evidence="11">F-ATPase subunit 6</fullName>
    </alternativeName>
</protein>
<dbReference type="InterPro" id="IPR000568">
    <property type="entry name" value="ATP_synth_F0_asu"/>
</dbReference>
<feature type="transmembrane region" description="Helical" evidence="11">
    <location>
        <begin position="133"/>
        <end position="158"/>
    </location>
</feature>
<comment type="function">
    <text evidence="11">Key component of the proton channel; it plays a direct role in the translocation of protons across the membrane.</text>
</comment>
<gene>
    <name evidence="11" type="primary">atpB</name>
    <name evidence="12" type="ORF">A2822_00655</name>
</gene>
<feature type="transmembrane region" description="Helical" evidence="11">
    <location>
        <begin position="235"/>
        <end position="257"/>
    </location>
</feature>
<dbReference type="PANTHER" id="PTHR42823">
    <property type="entry name" value="ATP SYNTHASE SUBUNIT A, CHLOROPLASTIC"/>
    <property type="match status" value="1"/>
</dbReference>
<feature type="transmembrane region" description="Helical" evidence="11">
    <location>
        <begin position="34"/>
        <end position="52"/>
    </location>
</feature>
<evidence type="ECO:0000256" key="6">
    <source>
        <dbReference type="ARBA" id="ARBA00022781"/>
    </source>
</evidence>
<dbReference type="Proteomes" id="UP000178774">
    <property type="component" value="Unassembled WGS sequence"/>
</dbReference>
<keyword evidence="7 11" id="KW-1133">Transmembrane helix</keyword>
<feature type="transmembrane region" description="Helical" evidence="11">
    <location>
        <begin position="88"/>
        <end position="113"/>
    </location>
</feature>
<dbReference type="InterPro" id="IPR045082">
    <property type="entry name" value="ATP_syn_F0_a_bact/chloroplast"/>
</dbReference>
<sequence length="267" mass="29457">MFNLNFLQISRPIDLIYSETIFTIAGFQINNSTIFIFLILLLCALFCFYVVTRFTLLPGKIQGAVELVYELIENLVLQITGSKKQTKFILPFVGSIFLFVLFSNLMGILPGLTNITYNGKALLRIPTADFSTTFSLAVASMAVIQIMSIKDFGMLGYVGRFIKIHEVYFGFKDGFKNGMISVVNLFVGFLDIIGEIAKVLSISLRLFGNMYAGIVLATVIGGIVAYVLPVFLVGMGLLVAVVQAIVFTSLITIYYMLALKPAPQEDS</sequence>
<evidence type="ECO:0000256" key="9">
    <source>
        <dbReference type="ARBA" id="ARBA00023136"/>
    </source>
</evidence>
<dbReference type="PRINTS" id="PR00123">
    <property type="entry name" value="ATPASEA"/>
</dbReference>
<dbReference type="GO" id="GO:0042777">
    <property type="term" value="P:proton motive force-driven plasma membrane ATP synthesis"/>
    <property type="evidence" value="ECO:0007669"/>
    <property type="project" value="TreeGrafter"/>
</dbReference>
<evidence type="ECO:0000256" key="4">
    <source>
        <dbReference type="ARBA" id="ARBA00022547"/>
    </source>
</evidence>
<evidence type="ECO:0000256" key="10">
    <source>
        <dbReference type="ARBA" id="ARBA00023310"/>
    </source>
</evidence>
<evidence type="ECO:0000256" key="7">
    <source>
        <dbReference type="ARBA" id="ARBA00022989"/>
    </source>
</evidence>
<name>A0A1G2HW55_9BACT</name>
<proteinExistence type="inferred from homology"/>
<evidence type="ECO:0000256" key="3">
    <source>
        <dbReference type="ARBA" id="ARBA00022448"/>
    </source>
</evidence>
<evidence type="ECO:0000313" key="12">
    <source>
        <dbReference type="EMBL" id="OGZ66693.1"/>
    </source>
</evidence>